<dbReference type="Pfam" id="PF01602">
    <property type="entry name" value="Adaptin_N"/>
    <property type="match status" value="1"/>
</dbReference>
<evidence type="ECO:0000259" key="8">
    <source>
        <dbReference type="Pfam" id="PF01602"/>
    </source>
</evidence>
<comment type="function">
    <text evidence="5">Adaptins are components of the adaptor complexes which link clathrin to receptors in coated vesicles. Clathrin-associated protein complexes are believed to interact with the cytoplasmic tails of membrane proteins, leading to their selection and concentration.</text>
</comment>
<dbReference type="InterPro" id="IPR016024">
    <property type="entry name" value="ARM-type_fold"/>
</dbReference>
<comment type="subcellular location">
    <subcellularLocation>
        <location evidence="1">Endomembrane system</location>
        <topology evidence="1">Peripheral membrane protein</topology>
    </subcellularLocation>
    <subcellularLocation>
        <location evidence="5">Membrane</location>
        <location evidence="5">Coated pit</location>
    </subcellularLocation>
</comment>
<dbReference type="Gene3D" id="1.25.10.10">
    <property type="entry name" value="Leucine-rich Repeat Variant"/>
    <property type="match status" value="1"/>
</dbReference>
<dbReference type="GeneID" id="11532698"/>
<dbReference type="STRING" id="1071381.G8BNH5"/>
<dbReference type="OrthoDB" id="28053at2759"/>
<dbReference type="InterPro" id="IPR013041">
    <property type="entry name" value="Clathrin_app_Ig-like_sf"/>
</dbReference>
<dbReference type="GO" id="GO:0030122">
    <property type="term" value="C:AP-2 adaptor complex"/>
    <property type="evidence" value="ECO:0007669"/>
    <property type="project" value="EnsemblFungi"/>
</dbReference>
<organism evidence="10 11">
    <name type="scientific">Tetrapisispora phaffii (strain ATCC 24235 / CBS 4417 / NBRC 1672 / NRRL Y-8282 / UCD 70-5)</name>
    <name type="common">Yeast</name>
    <name type="synonym">Fabospora phaffii</name>
    <dbReference type="NCBI Taxonomy" id="1071381"/>
    <lineage>
        <taxon>Eukaryota</taxon>
        <taxon>Fungi</taxon>
        <taxon>Dikarya</taxon>
        <taxon>Ascomycota</taxon>
        <taxon>Saccharomycotina</taxon>
        <taxon>Saccharomycetes</taxon>
        <taxon>Saccharomycetales</taxon>
        <taxon>Saccharomycetaceae</taxon>
        <taxon>Tetrapisispora</taxon>
    </lineage>
</organism>
<feature type="compositionally biased region" description="Polar residues" evidence="7">
    <location>
        <begin position="700"/>
        <end position="720"/>
    </location>
</feature>
<protein>
    <recommendedName>
        <fullName evidence="5">AP-2 complex subunit alpha</fullName>
    </recommendedName>
</protein>
<dbReference type="InterPro" id="IPR050840">
    <property type="entry name" value="Adaptor_Complx_Large_Subunit"/>
</dbReference>
<keyword evidence="5" id="KW-0254">Endocytosis</keyword>
<dbReference type="InterPro" id="IPR009028">
    <property type="entry name" value="Coatomer/calthrin_app_sub_C"/>
</dbReference>
<evidence type="ECO:0000313" key="11">
    <source>
        <dbReference type="Proteomes" id="UP000005666"/>
    </source>
</evidence>
<feature type="binding site" evidence="6">
    <location>
        <position position="71"/>
    </location>
    <ligand>
        <name>a 1,2-diacyl-sn-glycero-3-phospho-(1D-myo-inositol-3,4,5-trisphosphate)</name>
        <dbReference type="ChEBI" id="CHEBI:57836"/>
    </ligand>
</feature>
<keyword evidence="3 5" id="KW-0653">Protein transport</keyword>
<dbReference type="Proteomes" id="UP000005666">
    <property type="component" value="Chromosome 1"/>
</dbReference>
<evidence type="ECO:0000256" key="6">
    <source>
        <dbReference type="PIRSR" id="PIRSR037091-1"/>
    </source>
</evidence>
<accession>G8BNH5</accession>
<dbReference type="OMA" id="PVLMHRY"/>
<dbReference type="PIRSF" id="PIRSF037091">
    <property type="entry name" value="AP2_complex_alpha"/>
    <property type="match status" value="1"/>
</dbReference>
<evidence type="ECO:0000256" key="5">
    <source>
        <dbReference type="PIRNR" id="PIRNR037091"/>
    </source>
</evidence>
<evidence type="ECO:0000256" key="4">
    <source>
        <dbReference type="ARBA" id="ARBA00023136"/>
    </source>
</evidence>
<evidence type="ECO:0000256" key="3">
    <source>
        <dbReference type="ARBA" id="ARBA00022927"/>
    </source>
</evidence>
<dbReference type="SUPFAM" id="SSF49348">
    <property type="entry name" value="Clathrin adaptor appendage domain"/>
    <property type="match status" value="1"/>
</dbReference>
<evidence type="ECO:0000259" key="9">
    <source>
        <dbReference type="Pfam" id="PF02296"/>
    </source>
</evidence>
<evidence type="ECO:0000256" key="1">
    <source>
        <dbReference type="ARBA" id="ARBA00004184"/>
    </source>
</evidence>
<dbReference type="EMBL" id="HE612856">
    <property type="protein sequence ID" value="CCE61453.1"/>
    <property type="molecule type" value="Genomic_DNA"/>
</dbReference>
<dbReference type="InterPro" id="IPR002553">
    <property type="entry name" value="Clathrin/coatomer_adapt-like_N"/>
</dbReference>
<keyword evidence="2 5" id="KW-0813">Transport</keyword>
<dbReference type="KEGG" id="tpf:TPHA_0A03770"/>
<sequence>MENTKSFLSNNSGVANSASLIKGLQLFIADLRLSTQIDDQEKRIHSELIKIKQQFESSGKQKDRNSKVSGYQRKKNIAKLAYIYITSNTNKLDDILFGLKEIIILLKSKVYSEKFMAYMTLEMLFQHESVVEKIESDIIQQLLIDFESTNDDHVALALNFIGIVAGLKNNLALNNELVDEVFNIIRSPTSSLPLKKRTSLSFLNLLKTNPTLLTNNLQRQDLWIQRIIALFDDQKNYRLMVSVLPLLTYIASYIDTTSCTRLVPQLVQTLYDCIMAGTSSTVNSQLSKEYMFANVPNPWLITKIVSLLNILIVSDNEVNSDVPGALYASNIGDDVLGKLRTSVSKVIELTTRETHDQMEKMVQNTILFSLINFSSKLDTTGTATINSIRTLCTLLVSPEVNIRFLTLDSLIKICTIRGKIAIDEVCVAKNLTLIIKLMNYEKDASLVRKIVDLLYVLTNTENIKIIVNQLIKYPMKSKINTDTKLKRDIAIKVSVLTERYATDINWFLEISLKLLSILSNSASQEELIWERLCQIIVNNPQLHKLACEEIIEYMSTNNTSESIVKAGAFILGEYANLISDKYAIGDLFNLFSDKYFLVSNETRAMILTTILKLYRFAPELGSVVIKFYQLELNSLDIELQTRSYEYLKIVQLSKMNNDSNLLEFLLAPIPPFNSKTNPLLKRLGNVGNSTPTSAMPRPLSRSTSNLSHQISSPTSTTSNFKPIPPASRSRSSTTFSKNQFEFDNTSTMTDSLHTKSTNVVNVNNNNASYMNQVLISDWQTSFSRMLSFKQGNLYTSPFLKIMFRLAPFSSTTTTNLTNPDNPYKITISLIFLNQSEWPINGLNTELIPYKTQGNPEYIITDTSAITSNTILPQKRVEQSFSITIRRPFDANTAPIMITRYTCGGSVNKVTLKLGISTLSPILTASKQINGRSSILTLSDFVSRWRQLRENMDKEGECQLNHLILKGTKNIETVKNVLNRIGFDIVDQTNIPSTIFLSTIIHTKSDGNYGCLIKINKNQLANDANGNSFDIICKTTSTGLLSKYIVDTLQYILSL</sequence>
<gene>
    <name evidence="10" type="primary">TPHA0A03770</name>
    <name evidence="10" type="ordered locus">TPHA_0A03770</name>
</gene>
<dbReference type="RefSeq" id="XP_003683887.1">
    <property type="nucleotide sequence ID" value="XM_003683839.1"/>
</dbReference>
<dbReference type="InterPro" id="IPR017104">
    <property type="entry name" value="AP2_complex_asu"/>
</dbReference>
<dbReference type="PANTHER" id="PTHR22780">
    <property type="entry name" value="ADAPTIN, ALPHA/GAMMA/EPSILON"/>
    <property type="match status" value="1"/>
</dbReference>
<dbReference type="InterPro" id="IPR011989">
    <property type="entry name" value="ARM-like"/>
</dbReference>
<dbReference type="Pfam" id="PF02296">
    <property type="entry name" value="Alpha_adaptin_C"/>
    <property type="match status" value="1"/>
</dbReference>
<dbReference type="HOGENOM" id="CLU_003824_1_0_1"/>
<dbReference type="Gene3D" id="3.30.310.10">
    <property type="entry name" value="TATA-Binding Protein"/>
    <property type="match status" value="1"/>
</dbReference>
<dbReference type="GO" id="GO:0072583">
    <property type="term" value="P:clathrin-dependent endocytosis"/>
    <property type="evidence" value="ECO:0007669"/>
    <property type="project" value="InterPro"/>
</dbReference>
<reference evidence="10 11" key="1">
    <citation type="journal article" date="2011" name="Proc. Natl. Acad. Sci. U.S.A.">
        <title>Evolutionary erosion of yeast sex chromosomes by mating-type switching accidents.</title>
        <authorList>
            <person name="Gordon J.L."/>
            <person name="Armisen D."/>
            <person name="Proux-Wera E."/>
            <person name="Oheigeartaigh S.S."/>
            <person name="Byrne K.P."/>
            <person name="Wolfe K.H."/>
        </authorList>
    </citation>
    <scope>NUCLEOTIDE SEQUENCE [LARGE SCALE GENOMIC DNA]</scope>
    <source>
        <strain evidence="11">ATCC 24235 / CBS 4417 / NBRC 1672 / NRRL Y-8282 / UCD 70-5</strain>
    </source>
</reference>
<dbReference type="GO" id="GO:0005935">
    <property type="term" value="C:cellular bud neck"/>
    <property type="evidence" value="ECO:0007669"/>
    <property type="project" value="EnsemblFungi"/>
</dbReference>
<feature type="domain" description="Clathrin adaptor alpha-adaptin appendage C-terminal subdomain" evidence="9">
    <location>
        <begin position="934"/>
        <end position="1021"/>
    </location>
</feature>
<feature type="binding site" evidence="6">
    <location>
        <begin position="75"/>
        <end position="79"/>
    </location>
    <ligand>
        <name>a 1,2-diacyl-sn-glycero-3-phospho-(1D-myo-inositol-3,4,5-trisphosphate)</name>
        <dbReference type="ChEBI" id="CHEBI:57836"/>
    </ligand>
</feature>
<dbReference type="SUPFAM" id="SSF55711">
    <property type="entry name" value="Subdomain of clathrin and coatomer appendage domain"/>
    <property type="match status" value="1"/>
</dbReference>
<keyword evidence="5" id="KW-0168">Coated pit</keyword>
<dbReference type="AlphaFoldDB" id="G8BNH5"/>
<dbReference type="Gene3D" id="2.60.40.1230">
    <property type="match status" value="1"/>
</dbReference>
<keyword evidence="4 5" id="KW-0472">Membrane</keyword>
<evidence type="ECO:0000256" key="2">
    <source>
        <dbReference type="ARBA" id="ARBA00022448"/>
    </source>
</evidence>
<comment type="similarity">
    <text evidence="5">Belongs to the adaptor complexes large subunit family.</text>
</comment>
<feature type="compositionally biased region" description="Polar residues" evidence="7">
    <location>
        <begin position="728"/>
        <end position="737"/>
    </location>
</feature>
<evidence type="ECO:0000256" key="7">
    <source>
        <dbReference type="SAM" id="MobiDB-lite"/>
    </source>
</evidence>
<dbReference type="GO" id="GO:0006886">
    <property type="term" value="P:intracellular protein transport"/>
    <property type="evidence" value="ECO:0007669"/>
    <property type="project" value="UniProtKB-UniRule"/>
</dbReference>
<dbReference type="SUPFAM" id="SSF48371">
    <property type="entry name" value="ARM repeat"/>
    <property type="match status" value="1"/>
</dbReference>
<feature type="domain" description="Clathrin/coatomer adaptor adaptin-like N-terminal" evidence="8">
    <location>
        <begin position="41"/>
        <end position="653"/>
    </location>
</feature>
<dbReference type="eggNOG" id="KOG1077">
    <property type="taxonomic scope" value="Eukaryota"/>
</dbReference>
<proteinExistence type="inferred from homology"/>
<evidence type="ECO:0000313" key="10">
    <source>
        <dbReference type="EMBL" id="CCE61453.1"/>
    </source>
</evidence>
<dbReference type="InterPro" id="IPR012295">
    <property type="entry name" value="TBP_dom_sf"/>
</dbReference>
<feature type="region of interest" description="Disordered" evidence="7">
    <location>
        <begin position="686"/>
        <end position="737"/>
    </location>
</feature>
<dbReference type="InterPro" id="IPR003164">
    <property type="entry name" value="Clathrin_a-adaptin_app_sub_C"/>
</dbReference>
<dbReference type="GO" id="GO:0035615">
    <property type="term" value="F:clathrin adaptor activity"/>
    <property type="evidence" value="ECO:0007669"/>
    <property type="project" value="InterPro"/>
</dbReference>
<keyword evidence="11" id="KW-1185">Reference proteome</keyword>
<name>G8BNH5_TETPH</name>